<dbReference type="STRING" id="157652.A0A371I820"/>
<dbReference type="AlphaFoldDB" id="A0A371I820"/>
<sequence length="153" mass="17322">MVEKFAKKVIDFVGNLKHLCSLDLSDTDIKKLYLIQCKFGGAALNLHKLTNLLCLEFIKTKLGEPNLCGSLSIEELQNIENPSYALAANLKNKIQLVELKNQILDDPRKERKVLENLQPPERLKKLSIKNYGGKQFPSMLFDYSLSNVVSDNT</sequence>
<dbReference type="InterPro" id="IPR032675">
    <property type="entry name" value="LRR_dom_sf"/>
</dbReference>
<dbReference type="EMBL" id="QJKJ01000692">
    <property type="protein sequence ID" value="RDY11192.1"/>
    <property type="molecule type" value="Genomic_DNA"/>
</dbReference>
<feature type="domain" description="R13L1/DRL21-like LRR repeat region" evidence="1">
    <location>
        <begin position="66"/>
        <end position="149"/>
    </location>
</feature>
<dbReference type="OrthoDB" id="1436868at2759"/>
<evidence type="ECO:0000313" key="2">
    <source>
        <dbReference type="EMBL" id="RDY11192.1"/>
    </source>
</evidence>
<dbReference type="InterPro" id="IPR056789">
    <property type="entry name" value="LRR_R13L1-DRL21"/>
</dbReference>
<accession>A0A371I820</accession>
<gene>
    <name evidence="2" type="primary">RGA4</name>
    <name evidence="2" type="ORF">CR513_04180</name>
</gene>
<keyword evidence="3" id="KW-1185">Reference proteome</keyword>
<evidence type="ECO:0000313" key="3">
    <source>
        <dbReference type="Proteomes" id="UP000257109"/>
    </source>
</evidence>
<name>A0A371I820_MUCPR</name>
<evidence type="ECO:0000259" key="1">
    <source>
        <dbReference type="Pfam" id="PF25019"/>
    </source>
</evidence>
<feature type="non-terminal residue" evidence="2">
    <location>
        <position position="1"/>
    </location>
</feature>
<protein>
    <submittedName>
        <fullName evidence="2">Disease resistance protein RGA4</fullName>
    </submittedName>
</protein>
<comment type="caution">
    <text evidence="2">The sequence shown here is derived from an EMBL/GenBank/DDBJ whole genome shotgun (WGS) entry which is preliminary data.</text>
</comment>
<dbReference type="Pfam" id="PF25019">
    <property type="entry name" value="LRR_R13L1-DRL21"/>
    <property type="match status" value="1"/>
</dbReference>
<organism evidence="2 3">
    <name type="scientific">Mucuna pruriens</name>
    <name type="common">Velvet bean</name>
    <name type="synonym">Dolichos pruriens</name>
    <dbReference type="NCBI Taxonomy" id="157652"/>
    <lineage>
        <taxon>Eukaryota</taxon>
        <taxon>Viridiplantae</taxon>
        <taxon>Streptophyta</taxon>
        <taxon>Embryophyta</taxon>
        <taxon>Tracheophyta</taxon>
        <taxon>Spermatophyta</taxon>
        <taxon>Magnoliopsida</taxon>
        <taxon>eudicotyledons</taxon>
        <taxon>Gunneridae</taxon>
        <taxon>Pentapetalae</taxon>
        <taxon>rosids</taxon>
        <taxon>fabids</taxon>
        <taxon>Fabales</taxon>
        <taxon>Fabaceae</taxon>
        <taxon>Papilionoideae</taxon>
        <taxon>50 kb inversion clade</taxon>
        <taxon>NPAAA clade</taxon>
        <taxon>indigoferoid/millettioid clade</taxon>
        <taxon>Phaseoleae</taxon>
        <taxon>Mucuna</taxon>
    </lineage>
</organism>
<dbReference type="Proteomes" id="UP000257109">
    <property type="component" value="Unassembled WGS sequence"/>
</dbReference>
<dbReference type="Gene3D" id="3.80.10.10">
    <property type="entry name" value="Ribonuclease Inhibitor"/>
    <property type="match status" value="1"/>
</dbReference>
<reference evidence="2" key="1">
    <citation type="submission" date="2018-05" db="EMBL/GenBank/DDBJ databases">
        <title>Draft genome of Mucuna pruriens seed.</title>
        <authorList>
            <person name="Nnadi N.E."/>
            <person name="Vos R."/>
            <person name="Hasami M.H."/>
            <person name="Devisetty U.K."/>
            <person name="Aguiy J.C."/>
        </authorList>
    </citation>
    <scope>NUCLEOTIDE SEQUENCE [LARGE SCALE GENOMIC DNA]</scope>
    <source>
        <strain evidence="2">JCA_2017</strain>
    </source>
</reference>
<proteinExistence type="predicted"/>